<evidence type="ECO:0000313" key="12">
    <source>
        <dbReference type="Proteomes" id="UP000198650"/>
    </source>
</evidence>
<evidence type="ECO:0000256" key="9">
    <source>
        <dbReference type="RuleBase" id="RU363032"/>
    </source>
</evidence>
<dbReference type="GO" id="GO:0042956">
    <property type="term" value="P:maltodextrin transmembrane transport"/>
    <property type="evidence" value="ECO:0007669"/>
    <property type="project" value="TreeGrafter"/>
</dbReference>
<accession>A0A1I0TMM6</accession>
<feature type="transmembrane region" description="Helical" evidence="9">
    <location>
        <begin position="98"/>
        <end position="119"/>
    </location>
</feature>
<keyword evidence="5" id="KW-0762">Sugar transport</keyword>
<evidence type="ECO:0000256" key="3">
    <source>
        <dbReference type="ARBA" id="ARBA00022448"/>
    </source>
</evidence>
<keyword evidence="12" id="KW-1185">Reference proteome</keyword>
<dbReference type="OrthoDB" id="9810086at2"/>
<dbReference type="STRING" id="186116.SAMN05192569_104015"/>
<dbReference type="InterPro" id="IPR000515">
    <property type="entry name" value="MetI-like"/>
</dbReference>
<evidence type="ECO:0000256" key="8">
    <source>
        <dbReference type="ARBA" id="ARBA00023136"/>
    </source>
</evidence>
<dbReference type="GO" id="GO:0015423">
    <property type="term" value="F:ABC-type maltose transporter activity"/>
    <property type="evidence" value="ECO:0007669"/>
    <property type="project" value="TreeGrafter"/>
</dbReference>
<evidence type="ECO:0000256" key="6">
    <source>
        <dbReference type="ARBA" id="ARBA00022692"/>
    </source>
</evidence>
<dbReference type="AlphaFoldDB" id="A0A1I0TMM6"/>
<comment type="subcellular location">
    <subcellularLocation>
        <location evidence="1 9">Cell membrane</location>
        <topology evidence="1 9">Multi-pass membrane protein</topology>
    </subcellularLocation>
</comment>
<keyword evidence="8 9" id="KW-0472">Membrane</keyword>
<reference evidence="12" key="1">
    <citation type="submission" date="2016-10" db="EMBL/GenBank/DDBJ databases">
        <authorList>
            <person name="Varghese N."/>
            <person name="Submissions S."/>
        </authorList>
    </citation>
    <scope>NUCLEOTIDE SEQUENCE [LARGE SCALE GENOMIC DNA]</scope>
    <source>
        <strain evidence="12">M1</strain>
    </source>
</reference>
<sequence>MEQWVRPEAAVTASLTRRPVSKWKKRLPFFIAYGVLGITTMPIILMYIWLLLSSFAKQMKYGFIPVSFTLENWKFLWTNVEHGGTTLPSIWTATWNSFLFSITLTMLEVLIGVMAGYALSRIEFPGRQMLMKTTLILHAFPSVALLIAVYYILNFLGLFDTLFGVLLVKTALQIPMTAWIVKGFFDNVPWDVEWAGLIDGCSRLKVWLTIVLPMIKPGIAAVSIFSFLSGWSEFLLLYMFIVSDDNITLASYLQKLISDPNLVDYGLLSAVSLFYMLPVILFFIFTQKSLMEVSAGGGKGV</sequence>
<evidence type="ECO:0000256" key="2">
    <source>
        <dbReference type="ARBA" id="ARBA00009047"/>
    </source>
</evidence>
<dbReference type="Pfam" id="PF00528">
    <property type="entry name" value="BPD_transp_1"/>
    <property type="match status" value="1"/>
</dbReference>
<keyword evidence="7 9" id="KW-1133">Transmembrane helix</keyword>
<gene>
    <name evidence="11" type="ORF">SAMN05192569_104015</name>
</gene>
<dbReference type="PANTHER" id="PTHR32243">
    <property type="entry name" value="MALTOSE TRANSPORT SYSTEM PERMEASE-RELATED"/>
    <property type="match status" value="1"/>
</dbReference>
<dbReference type="InterPro" id="IPR035906">
    <property type="entry name" value="MetI-like_sf"/>
</dbReference>
<evidence type="ECO:0000256" key="4">
    <source>
        <dbReference type="ARBA" id="ARBA00022475"/>
    </source>
</evidence>
<protein>
    <submittedName>
        <fullName evidence="11">Carbohydrate ABC transporter membrane protein 2, CUT1 family</fullName>
    </submittedName>
</protein>
<evidence type="ECO:0000256" key="5">
    <source>
        <dbReference type="ARBA" id="ARBA00022597"/>
    </source>
</evidence>
<comment type="similarity">
    <text evidence="2">Belongs to the binding-protein-dependent transport system permease family. MalFG subfamily.</text>
</comment>
<dbReference type="Proteomes" id="UP000198650">
    <property type="component" value="Unassembled WGS sequence"/>
</dbReference>
<evidence type="ECO:0000256" key="7">
    <source>
        <dbReference type="ARBA" id="ARBA00022989"/>
    </source>
</evidence>
<dbReference type="SUPFAM" id="SSF161098">
    <property type="entry name" value="MetI-like"/>
    <property type="match status" value="1"/>
</dbReference>
<dbReference type="Gene3D" id="1.10.3720.10">
    <property type="entry name" value="MetI-like"/>
    <property type="match status" value="1"/>
</dbReference>
<dbReference type="InterPro" id="IPR050901">
    <property type="entry name" value="BP-dep_ABC_trans_perm"/>
</dbReference>
<dbReference type="RefSeq" id="WP_090951076.1">
    <property type="nucleotide sequence ID" value="NZ_FOJS01000040.1"/>
</dbReference>
<feature type="transmembrane region" description="Helical" evidence="9">
    <location>
        <begin position="265"/>
        <end position="285"/>
    </location>
</feature>
<feature type="transmembrane region" description="Helical" evidence="9">
    <location>
        <begin position="135"/>
        <end position="156"/>
    </location>
</feature>
<proteinExistence type="inferred from homology"/>
<keyword evidence="6 9" id="KW-0812">Transmembrane</keyword>
<dbReference type="GO" id="GO:0005886">
    <property type="term" value="C:plasma membrane"/>
    <property type="evidence" value="ECO:0007669"/>
    <property type="project" value="UniProtKB-SubCell"/>
</dbReference>
<organism evidence="11 12">
    <name type="scientific">Parageobacillus thermantarcticus</name>
    <dbReference type="NCBI Taxonomy" id="186116"/>
    <lineage>
        <taxon>Bacteria</taxon>
        <taxon>Bacillati</taxon>
        <taxon>Bacillota</taxon>
        <taxon>Bacilli</taxon>
        <taxon>Bacillales</taxon>
        <taxon>Anoxybacillaceae</taxon>
        <taxon>Parageobacillus</taxon>
    </lineage>
</organism>
<evidence type="ECO:0000259" key="10">
    <source>
        <dbReference type="PROSITE" id="PS50928"/>
    </source>
</evidence>
<dbReference type="PROSITE" id="PS50928">
    <property type="entry name" value="ABC_TM1"/>
    <property type="match status" value="1"/>
</dbReference>
<feature type="transmembrane region" description="Helical" evidence="9">
    <location>
        <begin position="27"/>
        <end position="50"/>
    </location>
</feature>
<dbReference type="CDD" id="cd06261">
    <property type="entry name" value="TM_PBP2"/>
    <property type="match status" value="1"/>
</dbReference>
<evidence type="ECO:0000313" key="11">
    <source>
        <dbReference type="EMBL" id="SFA53058.1"/>
    </source>
</evidence>
<dbReference type="PANTHER" id="PTHR32243:SF50">
    <property type="entry name" value="MALTOSE_MALTODEXTRIN TRANSPORT SYSTEM PERMEASE PROTEIN MALG"/>
    <property type="match status" value="1"/>
</dbReference>
<feature type="transmembrane region" description="Helical" evidence="9">
    <location>
        <begin position="162"/>
        <end position="185"/>
    </location>
</feature>
<feature type="domain" description="ABC transmembrane type-1" evidence="10">
    <location>
        <begin position="94"/>
        <end position="286"/>
    </location>
</feature>
<evidence type="ECO:0000256" key="1">
    <source>
        <dbReference type="ARBA" id="ARBA00004651"/>
    </source>
</evidence>
<keyword evidence="3 9" id="KW-0813">Transport</keyword>
<keyword evidence="4" id="KW-1003">Cell membrane</keyword>
<dbReference type="EMBL" id="FOJS01000040">
    <property type="protein sequence ID" value="SFA53058.1"/>
    <property type="molecule type" value="Genomic_DNA"/>
</dbReference>
<name>A0A1I0TMM6_9BACL</name>